<evidence type="ECO:0000313" key="1">
    <source>
        <dbReference type="EMBL" id="GIY62035.1"/>
    </source>
</evidence>
<evidence type="ECO:0000313" key="2">
    <source>
        <dbReference type="Proteomes" id="UP001054837"/>
    </source>
</evidence>
<reference evidence="1 2" key="1">
    <citation type="submission" date="2021-06" db="EMBL/GenBank/DDBJ databases">
        <title>Caerostris darwini draft genome.</title>
        <authorList>
            <person name="Kono N."/>
            <person name="Arakawa K."/>
        </authorList>
    </citation>
    <scope>NUCLEOTIDE SEQUENCE [LARGE SCALE GENOMIC DNA]</scope>
</reference>
<proteinExistence type="predicted"/>
<gene>
    <name evidence="1" type="ORF">CDAR_164031</name>
</gene>
<keyword evidence="2" id="KW-1185">Reference proteome</keyword>
<organism evidence="1 2">
    <name type="scientific">Caerostris darwini</name>
    <dbReference type="NCBI Taxonomy" id="1538125"/>
    <lineage>
        <taxon>Eukaryota</taxon>
        <taxon>Metazoa</taxon>
        <taxon>Ecdysozoa</taxon>
        <taxon>Arthropoda</taxon>
        <taxon>Chelicerata</taxon>
        <taxon>Arachnida</taxon>
        <taxon>Araneae</taxon>
        <taxon>Araneomorphae</taxon>
        <taxon>Entelegynae</taxon>
        <taxon>Araneoidea</taxon>
        <taxon>Araneidae</taxon>
        <taxon>Caerostris</taxon>
    </lineage>
</organism>
<protein>
    <submittedName>
        <fullName evidence="1">Uncharacterized protein</fullName>
    </submittedName>
</protein>
<name>A0AAV4UVS1_9ARAC</name>
<accession>A0AAV4UVS1</accession>
<sequence>MLQHPRNNGTVGRTPAHPAICSTPTLWHDTLYCTSPVGEGLNDSWRDLEISKFITEGFILDARVKLSDPPKRGPSSSLGTARRFVLEEKATVGRARMEINKEDNDVSIATRHCFGAGTVAVTRYRASPFFSLPIAASDHRWGKERSDRIICHGHQNESPIGNISRKGAPITSKACDLEAHFVWPAAKWNYQPSIKIKNGFAIAQRRQETLGPITLRTAKPPFRHKT</sequence>
<dbReference type="AlphaFoldDB" id="A0AAV4UVS1"/>
<dbReference type="Proteomes" id="UP001054837">
    <property type="component" value="Unassembled WGS sequence"/>
</dbReference>
<dbReference type="EMBL" id="BPLQ01012025">
    <property type="protein sequence ID" value="GIY62035.1"/>
    <property type="molecule type" value="Genomic_DNA"/>
</dbReference>
<comment type="caution">
    <text evidence="1">The sequence shown here is derived from an EMBL/GenBank/DDBJ whole genome shotgun (WGS) entry which is preliminary data.</text>
</comment>